<dbReference type="GO" id="GO:0071978">
    <property type="term" value="P:bacterial-type flagellum-dependent swarming motility"/>
    <property type="evidence" value="ECO:0007669"/>
    <property type="project" value="TreeGrafter"/>
</dbReference>
<dbReference type="Pfam" id="PF06429">
    <property type="entry name" value="Flg_bbr_C"/>
    <property type="match status" value="1"/>
</dbReference>
<reference evidence="5" key="1">
    <citation type="submission" date="2018-06" db="EMBL/GenBank/DDBJ databases">
        <authorList>
            <person name="Zhirakovskaya E."/>
        </authorList>
    </citation>
    <scope>NUCLEOTIDE SEQUENCE</scope>
</reference>
<evidence type="ECO:0000256" key="1">
    <source>
        <dbReference type="ARBA" id="ARBA00009677"/>
    </source>
</evidence>
<dbReference type="Pfam" id="PF22692">
    <property type="entry name" value="LlgE_F_G_D1"/>
    <property type="match status" value="1"/>
</dbReference>
<feature type="domain" description="Flagellar basal-body/hook protein C-terminal" evidence="3">
    <location>
        <begin position="197"/>
        <end position="240"/>
    </location>
</feature>
<proteinExistence type="inferred from homology"/>
<evidence type="ECO:0000259" key="2">
    <source>
        <dbReference type="Pfam" id="PF00460"/>
    </source>
</evidence>
<sequence>METLLSIGLSHQVARRRQMDVIANNIANMSTTAFKRENVMFGEYIKEASGGASKNMRQISYVQDFGISRNMADGRLEHSGNILDIALNGNGMFQVKRENGDIAFTRNGHLAFSADSTLITSTGQEILDDGGKAIKIPPTITDLKFASDGTISSPSTGQIAKLGVVTFEDITKLKKIGDNMFSADTPTTQSTDFRLLQGVIESSNIQPIVEVTRMIEVSRAYMSTAKLMDKIQESQSRALNQLAKVG</sequence>
<organism evidence="5">
    <name type="scientific">hydrothermal vent metagenome</name>
    <dbReference type="NCBI Taxonomy" id="652676"/>
    <lineage>
        <taxon>unclassified sequences</taxon>
        <taxon>metagenomes</taxon>
        <taxon>ecological metagenomes</taxon>
    </lineage>
</organism>
<dbReference type="InterPro" id="IPR020013">
    <property type="entry name" value="Flagellar_FlgE/F/G"/>
</dbReference>
<evidence type="ECO:0008006" key="6">
    <source>
        <dbReference type="Google" id="ProtNLM"/>
    </source>
</evidence>
<dbReference type="GO" id="GO:0009288">
    <property type="term" value="C:bacterial-type flagellum"/>
    <property type="evidence" value="ECO:0007669"/>
    <property type="project" value="TreeGrafter"/>
</dbReference>
<dbReference type="Pfam" id="PF00460">
    <property type="entry name" value="Flg_bb_rod"/>
    <property type="match status" value="1"/>
</dbReference>
<dbReference type="InterPro" id="IPR010930">
    <property type="entry name" value="Flg_bb/hook_C_dom"/>
</dbReference>
<evidence type="ECO:0000259" key="4">
    <source>
        <dbReference type="Pfam" id="PF22692"/>
    </source>
</evidence>
<dbReference type="PANTHER" id="PTHR30435:SF19">
    <property type="entry name" value="FLAGELLAR BASAL-BODY ROD PROTEIN FLGG"/>
    <property type="match status" value="1"/>
</dbReference>
<dbReference type="InterPro" id="IPR053967">
    <property type="entry name" value="LlgE_F_G-like_D1"/>
</dbReference>
<comment type="similarity">
    <text evidence="1">Belongs to the flagella basal body rod proteins family.</text>
</comment>
<accession>A0A3B0SYF4</accession>
<evidence type="ECO:0000313" key="5">
    <source>
        <dbReference type="EMBL" id="VAV99775.1"/>
    </source>
</evidence>
<dbReference type="InterPro" id="IPR001444">
    <property type="entry name" value="Flag_bb_rod_N"/>
</dbReference>
<evidence type="ECO:0000259" key="3">
    <source>
        <dbReference type="Pfam" id="PF06429"/>
    </source>
</evidence>
<dbReference type="PANTHER" id="PTHR30435">
    <property type="entry name" value="FLAGELLAR PROTEIN"/>
    <property type="match status" value="1"/>
</dbReference>
<dbReference type="SUPFAM" id="SSF117143">
    <property type="entry name" value="Flagellar hook protein flgE"/>
    <property type="match status" value="1"/>
</dbReference>
<gene>
    <name evidence="5" type="ORF">MNBD_ALPHA02-33</name>
</gene>
<dbReference type="AlphaFoldDB" id="A0A3B0SYF4"/>
<feature type="domain" description="Flagellar basal body rod protein N-terminal" evidence="2">
    <location>
        <begin position="14"/>
        <end position="35"/>
    </location>
</feature>
<protein>
    <recommendedName>
        <fullName evidence="6">Flagellar basal-body rod protein FlgF</fullName>
    </recommendedName>
</protein>
<dbReference type="EMBL" id="UOED01000136">
    <property type="protein sequence ID" value="VAV99775.1"/>
    <property type="molecule type" value="Genomic_DNA"/>
</dbReference>
<dbReference type="InterPro" id="IPR037925">
    <property type="entry name" value="FlgE/F/G-like"/>
</dbReference>
<dbReference type="NCBIfam" id="TIGR03506">
    <property type="entry name" value="FlgEFG_subfam"/>
    <property type="match status" value="1"/>
</dbReference>
<feature type="domain" description="Flagellar hook protein FlgE/F/G-like D1" evidence="4">
    <location>
        <begin position="86"/>
        <end position="152"/>
    </location>
</feature>
<name>A0A3B0SYF4_9ZZZZ</name>